<keyword evidence="2" id="KW-1185">Reference proteome</keyword>
<protein>
    <submittedName>
        <fullName evidence="1">F-box domain-containing protein</fullName>
    </submittedName>
</protein>
<comment type="caution">
    <text evidence="1">The sequence shown here is derived from an EMBL/GenBank/DDBJ whole genome shotgun (WGS) entry which is preliminary data.</text>
</comment>
<sequence>MSREKLQPALRLPYETTSEIFIHCLPDLQHAESIFNLSASPLPTALLLSQICRAWRGVAMNTPKIWAIFRIDFEAWPKNRARALGARRLAHWVERSGVSPLSVALEWRDSCPTTMLIFVSRTRNLASSKKHFLSSLHESLPNLDTLQLTSDDEDASTPITAFELAPSLRRASLNQLAPNTILFPWHQLTHFTTETSYGEACLGVLQLAVSLVDCKFRWVRQHFHGEITETTLLPCHPDLKVLHLVGYDVCSSIIGLATLPSLVELNYADHNPPKLQHYEHFVDFLSRSRPPLLRLTLFDGTYSRIPRAFPFLIHLTSLELLRLSAAEMSDFSHDLVVRDQASFLPNLESVTSSAWPIVDYYGPPKPPETAEDINYGDWQMALSQGGRELTRILDSNSSG</sequence>
<gene>
    <name evidence="1" type="ORF">MSAN_01382300</name>
</gene>
<proteinExistence type="predicted"/>
<dbReference type="EMBL" id="JACAZH010000011">
    <property type="protein sequence ID" value="KAF7354686.1"/>
    <property type="molecule type" value="Genomic_DNA"/>
</dbReference>
<organism evidence="1 2">
    <name type="scientific">Mycena sanguinolenta</name>
    <dbReference type="NCBI Taxonomy" id="230812"/>
    <lineage>
        <taxon>Eukaryota</taxon>
        <taxon>Fungi</taxon>
        <taxon>Dikarya</taxon>
        <taxon>Basidiomycota</taxon>
        <taxon>Agaricomycotina</taxon>
        <taxon>Agaricomycetes</taxon>
        <taxon>Agaricomycetidae</taxon>
        <taxon>Agaricales</taxon>
        <taxon>Marasmiineae</taxon>
        <taxon>Mycenaceae</taxon>
        <taxon>Mycena</taxon>
    </lineage>
</organism>
<evidence type="ECO:0000313" key="1">
    <source>
        <dbReference type="EMBL" id="KAF7354686.1"/>
    </source>
</evidence>
<dbReference type="SUPFAM" id="SSF52047">
    <property type="entry name" value="RNI-like"/>
    <property type="match status" value="1"/>
</dbReference>
<reference evidence="1" key="1">
    <citation type="submission" date="2020-05" db="EMBL/GenBank/DDBJ databases">
        <title>Mycena genomes resolve the evolution of fungal bioluminescence.</title>
        <authorList>
            <person name="Tsai I.J."/>
        </authorList>
    </citation>
    <scope>NUCLEOTIDE SEQUENCE</scope>
    <source>
        <strain evidence="1">160909Yilan</strain>
    </source>
</reference>
<name>A0A8H7D0I4_9AGAR</name>
<dbReference type="AlphaFoldDB" id="A0A8H7D0I4"/>
<dbReference type="OrthoDB" id="10390092at2759"/>
<dbReference type="Proteomes" id="UP000623467">
    <property type="component" value="Unassembled WGS sequence"/>
</dbReference>
<evidence type="ECO:0000313" key="2">
    <source>
        <dbReference type="Proteomes" id="UP000623467"/>
    </source>
</evidence>
<accession>A0A8H7D0I4</accession>